<feature type="transmembrane region" description="Helical" evidence="1">
    <location>
        <begin position="42"/>
        <end position="60"/>
    </location>
</feature>
<dbReference type="InterPro" id="IPR000462">
    <property type="entry name" value="CDP-OH_P_trans"/>
</dbReference>
<dbReference type="Gene3D" id="1.20.120.1760">
    <property type="match status" value="1"/>
</dbReference>
<accession>A0A1U9NLZ5</accession>
<protein>
    <recommendedName>
        <fullName evidence="4">CDP-alcohol phosphatidyltransferase</fullName>
    </recommendedName>
</protein>
<dbReference type="InterPro" id="IPR043130">
    <property type="entry name" value="CDP-OH_PTrfase_TM_dom"/>
</dbReference>
<dbReference type="GO" id="GO:0016780">
    <property type="term" value="F:phosphotransferase activity, for other substituted phosphate groups"/>
    <property type="evidence" value="ECO:0007669"/>
    <property type="project" value="InterPro"/>
</dbReference>
<dbReference type="GO" id="GO:0008654">
    <property type="term" value="P:phospholipid biosynthetic process"/>
    <property type="evidence" value="ECO:0007669"/>
    <property type="project" value="InterPro"/>
</dbReference>
<evidence type="ECO:0000256" key="1">
    <source>
        <dbReference type="SAM" id="Phobius"/>
    </source>
</evidence>
<dbReference type="GO" id="GO:0016020">
    <property type="term" value="C:membrane"/>
    <property type="evidence" value="ECO:0007669"/>
    <property type="project" value="InterPro"/>
</dbReference>
<evidence type="ECO:0008006" key="4">
    <source>
        <dbReference type="Google" id="ProtNLM"/>
    </source>
</evidence>
<dbReference type="KEGG" id="alus:STSP2_01671"/>
<keyword evidence="1" id="KW-1133">Transmembrane helix</keyword>
<proteinExistence type="predicted"/>
<keyword evidence="1" id="KW-0812">Transmembrane</keyword>
<keyword evidence="1" id="KW-0472">Membrane</keyword>
<reference evidence="3" key="1">
    <citation type="submission" date="2017-02" db="EMBL/GenBank/DDBJ databases">
        <title>Comparative genomics and description of representatives of a novel lineage of planctomycetes thriving in anoxic sediments.</title>
        <authorList>
            <person name="Spring S."/>
            <person name="Bunk B."/>
            <person name="Sproer C."/>
        </authorList>
    </citation>
    <scope>NUCLEOTIDE SEQUENCE [LARGE SCALE GENOMIC DNA]</scope>
    <source>
        <strain evidence="3">ST-NAGAB-D1</strain>
    </source>
</reference>
<dbReference type="STRING" id="1936003.STSP2_01671"/>
<sequence>MTKKEFTGNKKAPMKSLLAKPEKRFVDFLTPRFPRFLETYHLTLMTIPWSAGVIIFGYLAGTFSHLWLHLSSFMLFLQWFTDAFDGAIGRYRDTGLLKWGFYMDHFLDFVFMSAVFIGWTFLFEGTNNLLMWFLVPAIGCLMVNSFLAFGATGEFKITYLRTGPTELRLAFIIINTIIAFAGTELISVALPYIFALFWLGVVLVVYRTQKHIWKLDMQHKANNAKESA</sequence>
<dbReference type="Pfam" id="PF01066">
    <property type="entry name" value="CDP-OH_P_transf"/>
    <property type="match status" value="1"/>
</dbReference>
<evidence type="ECO:0000313" key="2">
    <source>
        <dbReference type="EMBL" id="AQT68506.1"/>
    </source>
</evidence>
<gene>
    <name evidence="2" type="ORF">STSP2_01671</name>
</gene>
<keyword evidence="3" id="KW-1185">Reference proteome</keyword>
<dbReference type="OrthoDB" id="116551at2"/>
<name>A0A1U9NLZ5_9BACT</name>
<feature type="transmembrane region" description="Helical" evidence="1">
    <location>
        <begin position="129"/>
        <end position="153"/>
    </location>
</feature>
<evidence type="ECO:0000313" key="3">
    <source>
        <dbReference type="Proteomes" id="UP000189674"/>
    </source>
</evidence>
<dbReference type="RefSeq" id="WP_146661554.1">
    <property type="nucleotide sequence ID" value="NZ_CP019791.1"/>
</dbReference>
<organism evidence="2 3">
    <name type="scientific">Anaerohalosphaera lusitana</name>
    <dbReference type="NCBI Taxonomy" id="1936003"/>
    <lineage>
        <taxon>Bacteria</taxon>
        <taxon>Pseudomonadati</taxon>
        <taxon>Planctomycetota</taxon>
        <taxon>Phycisphaerae</taxon>
        <taxon>Sedimentisphaerales</taxon>
        <taxon>Anaerohalosphaeraceae</taxon>
        <taxon>Anaerohalosphaera</taxon>
    </lineage>
</organism>
<feature type="transmembrane region" description="Helical" evidence="1">
    <location>
        <begin position="165"/>
        <end position="183"/>
    </location>
</feature>
<feature type="transmembrane region" description="Helical" evidence="1">
    <location>
        <begin position="105"/>
        <end position="123"/>
    </location>
</feature>
<dbReference type="AlphaFoldDB" id="A0A1U9NLZ5"/>
<dbReference type="Proteomes" id="UP000189674">
    <property type="component" value="Chromosome"/>
</dbReference>
<dbReference type="EMBL" id="CP019791">
    <property type="protein sequence ID" value="AQT68506.1"/>
    <property type="molecule type" value="Genomic_DNA"/>
</dbReference>